<dbReference type="EMBL" id="CP035544">
    <property type="protein sequence ID" value="QBA65223.1"/>
    <property type="molecule type" value="Genomic_DNA"/>
</dbReference>
<accession>A0A411ECJ5</accession>
<organism evidence="2 3">
    <name type="scientific">Muriicola soli</name>
    <dbReference type="NCBI Taxonomy" id="2507538"/>
    <lineage>
        <taxon>Bacteria</taxon>
        <taxon>Pseudomonadati</taxon>
        <taxon>Bacteroidota</taxon>
        <taxon>Flavobacteriia</taxon>
        <taxon>Flavobacteriales</taxon>
        <taxon>Flavobacteriaceae</taxon>
        <taxon>Muriicola</taxon>
    </lineage>
</organism>
<dbReference type="Proteomes" id="UP000290889">
    <property type="component" value="Chromosome"/>
</dbReference>
<feature type="chain" id="PRO_5019069837" evidence="1">
    <location>
        <begin position="21"/>
        <end position="117"/>
    </location>
</feature>
<dbReference type="AlphaFoldDB" id="A0A411ECJ5"/>
<dbReference type="OrthoDB" id="1202968at2"/>
<dbReference type="KEGG" id="mur:EQY75_12185"/>
<keyword evidence="1" id="KW-0732">Signal</keyword>
<sequence>MKIRFTLFLLLSFTILQINAQRQSPASRQTEIAINALHITVDSFEELQDVDWSEIREIFRDNKSDEIISIGFSLKDQIQRNNYTMDSFEFTLKGKTEEVESMISKTKRIIASLAENQ</sequence>
<feature type="signal peptide" evidence="1">
    <location>
        <begin position="1"/>
        <end position="20"/>
    </location>
</feature>
<evidence type="ECO:0000313" key="2">
    <source>
        <dbReference type="EMBL" id="QBA65223.1"/>
    </source>
</evidence>
<name>A0A411ECJ5_9FLAO</name>
<protein>
    <submittedName>
        <fullName evidence="2">Uncharacterized protein</fullName>
    </submittedName>
</protein>
<evidence type="ECO:0000313" key="3">
    <source>
        <dbReference type="Proteomes" id="UP000290889"/>
    </source>
</evidence>
<proteinExistence type="predicted"/>
<keyword evidence="3" id="KW-1185">Reference proteome</keyword>
<reference evidence="2 3" key="1">
    <citation type="submission" date="2019-01" db="EMBL/GenBank/DDBJ databases">
        <title>Muriicola soli sp. nov., isolated from soil.</title>
        <authorList>
            <person name="Kang H.J."/>
            <person name="Kim S.B."/>
        </authorList>
    </citation>
    <scope>NUCLEOTIDE SEQUENCE [LARGE SCALE GENOMIC DNA]</scope>
    <source>
        <strain evidence="2 3">MMS17-SY002</strain>
    </source>
</reference>
<evidence type="ECO:0000256" key="1">
    <source>
        <dbReference type="SAM" id="SignalP"/>
    </source>
</evidence>
<gene>
    <name evidence="2" type="ORF">EQY75_12185</name>
</gene>
<dbReference type="RefSeq" id="WP_129606252.1">
    <property type="nucleotide sequence ID" value="NZ_CP035544.1"/>
</dbReference>